<dbReference type="EMBL" id="AWWV01007664">
    <property type="protein sequence ID" value="OMO95387.1"/>
    <property type="molecule type" value="Genomic_DNA"/>
</dbReference>
<dbReference type="Gramene" id="OMO95387">
    <property type="protein sequence ID" value="OMO95387"/>
    <property type="gene ID" value="CCACVL1_05416"/>
</dbReference>
<reference evidence="1 2" key="1">
    <citation type="submission" date="2013-09" db="EMBL/GenBank/DDBJ databases">
        <title>Corchorus capsularis genome sequencing.</title>
        <authorList>
            <person name="Alam M."/>
            <person name="Haque M.S."/>
            <person name="Islam M.S."/>
            <person name="Emdad E.M."/>
            <person name="Islam M.M."/>
            <person name="Ahmed B."/>
            <person name="Halim A."/>
            <person name="Hossen Q.M.M."/>
            <person name="Hossain M.Z."/>
            <person name="Ahmed R."/>
            <person name="Khan M.M."/>
            <person name="Islam R."/>
            <person name="Rashid M.M."/>
            <person name="Khan S.A."/>
            <person name="Rahman M.S."/>
            <person name="Alam M."/>
        </authorList>
    </citation>
    <scope>NUCLEOTIDE SEQUENCE [LARGE SCALE GENOMIC DNA]</scope>
    <source>
        <strain evidence="2">cv. CVL-1</strain>
        <tissue evidence="1">Whole seedling</tissue>
    </source>
</reference>
<organism evidence="1 2">
    <name type="scientific">Corchorus capsularis</name>
    <name type="common">Jute</name>
    <dbReference type="NCBI Taxonomy" id="210143"/>
    <lineage>
        <taxon>Eukaryota</taxon>
        <taxon>Viridiplantae</taxon>
        <taxon>Streptophyta</taxon>
        <taxon>Embryophyta</taxon>
        <taxon>Tracheophyta</taxon>
        <taxon>Spermatophyta</taxon>
        <taxon>Magnoliopsida</taxon>
        <taxon>eudicotyledons</taxon>
        <taxon>Gunneridae</taxon>
        <taxon>Pentapetalae</taxon>
        <taxon>rosids</taxon>
        <taxon>malvids</taxon>
        <taxon>Malvales</taxon>
        <taxon>Malvaceae</taxon>
        <taxon>Grewioideae</taxon>
        <taxon>Apeibeae</taxon>
        <taxon>Corchorus</taxon>
    </lineage>
</organism>
<comment type="caution">
    <text evidence="1">The sequence shown here is derived from an EMBL/GenBank/DDBJ whole genome shotgun (WGS) entry which is preliminary data.</text>
</comment>
<protein>
    <submittedName>
        <fullName evidence="1">Uncharacterized protein</fullName>
    </submittedName>
</protein>
<dbReference type="AlphaFoldDB" id="A0A1R3JKT8"/>
<gene>
    <name evidence="1" type="ORF">CCACVL1_05416</name>
</gene>
<name>A0A1R3JKT8_COCAP</name>
<evidence type="ECO:0000313" key="1">
    <source>
        <dbReference type="EMBL" id="OMO95387.1"/>
    </source>
</evidence>
<keyword evidence="2" id="KW-1185">Reference proteome</keyword>
<accession>A0A1R3JKT8</accession>
<proteinExistence type="predicted"/>
<evidence type="ECO:0000313" key="2">
    <source>
        <dbReference type="Proteomes" id="UP000188268"/>
    </source>
</evidence>
<dbReference type="Proteomes" id="UP000188268">
    <property type="component" value="Unassembled WGS sequence"/>
</dbReference>
<sequence>MAAAFHASLADAFTKLGTQHMACLLLDNCPCTVFIIHVGP</sequence>